<dbReference type="AlphaFoldDB" id="X0VCY7"/>
<dbReference type="CDD" id="cd00320">
    <property type="entry name" value="cpn10"/>
    <property type="match status" value="1"/>
</dbReference>
<dbReference type="SMART" id="SM00883">
    <property type="entry name" value="Cpn10"/>
    <property type="match status" value="1"/>
</dbReference>
<gene>
    <name evidence="2" type="ORF">S01H1_33346</name>
</gene>
<dbReference type="EMBL" id="BARS01020697">
    <property type="protein sequence ID" value="GAG10358.1"/>
    <property type="molecule type" value="Genomic_DNA"/>
</dbReference>
<dbReference type="InterPro" id="IPR037124">
    <property type="entry name" value="Chaperonin_GroES_sf"/>
</dbReference>
<dbReference type="Gene3D" id="2.30.33.40">
    <property type="entry name" value="GroES chaperonin"/>
    <property type="match status" value="1"/>
</dbReference>
<dbReference type="Pfam" id="PF00166">
    <property type="entry name" value="Cpn10"/>
    <property type="match status" value="1"/>
</dbReference>
<dbReference type="GO" id="GO:0044183">
    <property type="term" value="F:protein folding chaperone"/>
    <property type="evidence" value="ECO:0007669"/>
    <property type="project" value="InterPro"/>
</dbReference>
<name>X0VCY7_9ZZZZ</name>
<comment type="caution">
    <text evidence="2">The sequence shown here is derived from an EMBL/GenBank/DDBJ whole genome shotgun (WGS) entry which is preliminary data.</text>
</comment>
<keyword evidence="1" id="KW-0143">Chaperone</keyword>
<evidence type="ECO:0000313" key="2">
    <source>
        <dbReference type="EMBL" id="GAG10358.1"/>
    </source>
</evidence>
<organism evidence="2">
    <name type="scientific">marine sediment metagenome</name>
    <dbReference type="NCBI Taxonomy" id="412755"/>
    <lineage>
        <taxon>unclassified sequences</taxon>
        <taxon>metagenomes</taxon>
        <taxon>ecological metagenomes</taxon>
    </lineage>
</organism>
<dbReference type="InterPro" id="IPR011032">
    <property type="entry name" value="GroES-like_sf"/>
</dbReference>
<dbReference type="GO" id="GO:0005524">
    <property type="term" value="F:ATP binding"/>
    <property type="evidence" value="ECO:0007669"/>
    <property type="project" value="InterPro"/>
</dbReference>
<sequence length="85" mass="9573">MTPIGKYILVDVLTEEMETSSGLLLSAEDADNFRYKKACVVESGTEVDTIKKGDTIYYDKMSGHMMMIKDIQYTVIREADVVVVE</sequence>
<accession>X0VCY7</accession>
<dbReference type="PRINTS" id="PR00297">
    <property type="entry name" value="CHAPERONIN10"/>
</dbReference>
<dbReference type="InterPro" id="IPR020818">
    <property type="entry name" value="Chaperonin_GroES"/>
</dbReference>
<proteinExistence type="predicted"/>
<evidence type="ECO:0000256" key="1">
    <source>
        <dbReference type="ARBA" id="ARBA00023186"/>
    </source>
</evidence>
<protein>
    <recommendedName>
        <fullName evidence="3">Co-chaperonin GroES</fullName>
    </recommendedName>
</protein>
<evidence type="ECO:0008006" key="3">
    <source>
        <dbReference type="Google" id="ProtNLM"/>
    </source>
</evidence>
<dbReference type="SUPFAM" id="SSF50129">
    <property type="entry name" value="GroES-like"/>
    <property type="match status" value="1"/>
</dbReference>
<reference evidence="2" key="1">
    <citation type="journal article" date="2014" name="Front. Microbiol.">
        <title>High frequency of phylogenetically diverse reductive dehalogenase-homologous genes in deep subseafloor sedimentary metagenomes.</title>
        <authorList>
            <person name="Kawai M."/>
            <person name="Futagami T."/>
            <person name="Toyoda A."/>
            <person name="Takaki Y."/>
            <person name="Nishi S."/>
            <person name="Hori S."/>
            <person name="Arai W."/>
            <person name="Tsubouchi T."/>
            <person name="Morono Y."/>
            <person name="Uchiyama I."/>
            <person name="Ito T."/>
            <person name="Fujiyama A."/>
            <person name="Inagaki F."/>
            <person name="Takami H."/>
        </authorList>
    </citation>
    <scope>NUCLEOTIDE SEQUENCE</scope>
    <source>
        <strain evidence="2">Expedition CK06-06</strain>
    </source>
</reference>